<dbReference type="InterPro" id="IPR014238">
    <property type="entry name" value="Spore_YlmC/YmxH"/>
</dbReference>
<dbReference type="OrthoDB" id="6024937at2"/>
<dbReference type="InterPro" id="IPR027275">
    <property type="entry name" value="PRC-brl_dom"/>
</dbReference>
<proteinExistence type="predicted"/>
<dbReference type="PANTHER" id="PTHR40061">
    <property type="entry name" value="SPORULATION PROTEIN YLMC-RELATED"/>
    <property type="match status" value="1"/>
</dbReference>
<keyword evidence="3" id="KW-1185">Reference proteome</keyword>
<dbReference type="KEGG" id="mpec:B9O19_00900"/>
<sequence>MKFSDMRSKEVICAMDGERLGFVSDMEFDENSGQIKSLLVPGSYRFLGVLGREDDVTIPWDKITKIGDDLIIIERD</sequence>
<evidence type="ECO:0000259" key="1">
    <source>
        <dbReference type="Pfam" id="PF05239"/>
    </source>
</evidence>
<evidence type="ECO:0000313" key="2">
    <source>
        <dbReference type="EMBL" id="AUO19074.1"/>
    </source>
</evidence>
<dbReference type="InterPro" id="IPR011033">
    <property type="entry name" value="PRC_barrel-like_sf"/>
</dbReference>
<dbReference type="SUPFAM" id="SSF50346">
    <property type="entry name" value="PRC-barrel domain"/>
    <property type="match status" value="1"/>
</dbReference>
<dbReference type="Pfam" id="PF05239">
    <property type="entry name" value="PRC"/>
    <property type="match status" value="1"/>
</dbReference>
<organism evidence="2 3">
    <name type="scientific">Monoglobus pectinilyticus</name>
    <dbReference type="NCBI Taxonomy" id="1981510"/>
    <lineage>
        <taxon>Bacteria</taxon>
        <taxon>Bacillati</taxon>
        <taxon>Bacillota</taxon>
        <taxon>Clostridia</taxon>
        <taxon>Monoglobales</taxon>
        <taxon>Monoglobaceae</taxon>
        <taxon>Monoglobus</taxon>
    </lineage>
</organism>
<dbReference type="GeneID" id="98062317"/>
<dbReference type="AlphaFoldDB" id="A0A2K9P1C6"/>
<dbReference type="Gene3D" id="2.30.30.240">
    <property type="entry name" value="PRC-barrel domain"/>
    <property type="match status" value="1"/>
</dbReference>
<feature type="domain" description="PRC-barrel" evidence="1">
    <location>
        <begin position="2"/>
        <end position="74"/>
    </location>
</feature>
<evidence type="ECO:0000313" key="3">
    <source>
        <dbReference type="Proteomes" id="UP000235589"/>
    </source>
</evidence>
<dbReference type="Proteomes" id="UP000235589">
    <property type="component" value="Chromosome"/>
</dbReference>
<name>A0A2K9P1C6_9FIRM</name>
<dbReference type="RefSeq" id="WP_102365306.1">
    <property type="nucleotide sequence ID" value="NZ_CP020991.1"/>
</dbReference>
<dbReference type="EMBL" id="CP020991">
    <property type="protein sequence ID" value="AUO19074.1"/>
    <property type="molecule type" value="Genomic_DNA"/>
</dbReference>
<reference evidence="2 3" key="1">
    <citation type="submission" date="2017-04" db="EMBL/GenBank/DDBJ databases">
        <title>Monoglobus pectinilyticus 14 draft genome.</title>
        <authorList>
            <person name="Kim C."/>
            <person name="Rosendale D.I."/>
            <person name="Kelly W.J."/>
            <person name="Tannock G.W."/>
            <person name="Patchett M.L."/>
            <person name="Jordens J.Z."/>
        </authorList>
    </citation>
    <scope>NUCLEOTIDE SEQUENCE [LARGE SCALE GENOMIC DNA]</scope>
    <source>
        <strain evidence="2 3">14</strain>
    </source>
</reference>
<protein>
    <submittedName>
        <fullName evidence="2">Sporulation protein, YlmC/YmxH family</fullName>
    </submittedName>
</protein>
<dbReference type="PANTHER" id="PTHR40061:SF1">
    <property type="entry name" value="SPORULATION PROTEIN YLMC-RELATED"/>
    <property type="match status" value="1"/>
</dbReference>
<dbReference type="NCBIfam" id="TIGR02888">
    <property type="entry name" value="spore_YlmC_YmxH"/>
    <property type="match status" value="1"/>
</dbReference>
<accession>A0A2K9P1C6</accession>
<gene>
    <name evidence="2" type="ORF">B9O19_00900</name>
</gene>